<accession>A0ABQ1UX97</accession>
<dbReference type="Pfam" id="PF13304">
    <property type="entry name" value="AAA_21"/>
    <property type="match status" value="1"/>
</dbReference>
<organism evidence="2 3">
    <name type="scientific">Hymenobacter cavernae</name>
    <dbReference type="NCBI Taxonomy" id="2044852"/>
    <lineage>
        <taxon>Bacteria</taxon>
        <taxon>Pseudomonadati</taxon>
        <taxon>Bacteroidota</taxon>
        <taxon>Cytophagia</taxon>
        <taxon>Cytophagales</taxon>
        <taxon>Hymenobacteraceae</taxon>
        <taxon>Hymenobacter</taxon>
    </lineage>
</organism>
<dbReference type="SUPFAM" id="SSF52540">
    <property type="entry name" value="P-loop containing nucleoside triphosphate hydrolases"/>
    <property type="match status" value="1"/>
</dbReference>
<dbReference type="RefSeq" id="WP_188816244.1">
    <property type="nucleotide sequence ID" value="NZ_BMHT01000011.1"/>
</dbReference>
<feature type="domain" description="ATPase AAA-type core" evidence="1">
    <location>
        <begin position="395"/>
        <end position="536"/>
    </location>
</feature>
<dbReference type="InterPro" id="IPR027417">
    <property type="entry name" value="P-loop_NTPase"/>
</dbReference>
<comment type="caution">
    <text evidence="2">The sequence shown here is derived from an EMBL/GenBank/DDBJ whole genome shotgun (WGS) entry which is preliminary data.</text>
</comment>
<dbReference type="Proteomes" id="UP000632273">
    <property type="component" value="Unassembled WGS sequence"/>
</dbReference>
<reference evidence="3" key="1">
    <citation type="journal article" date="2019" name="Int. J. Syst. Evol. Microbiol.">
        <title>The Global Catalogue of Microorganisms (GCM) 10K type strain sequencing project: providing services to taxonomists for standard genome sequencing and annotation.</title>
        <authorList>
            <consortium name="The Broad Institute Genomics Platform"/>
            <consortium name="The Broad Institute Genome Sequencing Center for Infectious Disease"/>
            <person name="Wu L."/>
            <person name="Ma J."/>
        </authorList>
    </citation>
    <scope>NUCLEOTIDE SEQUENCE [LARGE SCALE GENOMIC DNA]</scope>
    <source>
        <strain evidence="3">CGMCC 1.15197</strain>
    </source>
</reference>
<dbReference type="PANTHER" id="PTHR32182">
    <property type="entry name" value="DNA REPLICATION AND REPAIR PROTEIN RECF"/>
    <property type="match status" value="1"/>
</dbReference>
<name>A0ABQ1UX97_9BACT</name>
<evidence type="ECO:0000313" key="3">
    <source>
        <dbReference type="Proteomes" id="UP000632273"/>
    </source>
</evidence>
<sequence>MRLVAIYIAEHEYLFSIPQSINFGGKYLYSFEKSQSPDSILVTREVNPNFIEGFFNITGSKSKVTNLSAIVGQNGAGKSSLLDVIRSIFIRNGYALPQSQCLVLAESATGNKLFVLRNDFARISLRNKTNDEEGTITYKSQRITSSPSKSAQTLYYSPHFDYKYNPNFDNVDGYDISFDRILEEDLNELGEMDASDGGGAYSINEELAFKNSLRQIEFLSSDLVAKHQIFKDIYPLKQHGNPILKIRGYKQQEREWNTPEGFREILKLIHHKNEEELRAWAKVRDDEDLSQVEVYRYIFKREVIKAVLSVFYQQMEKENHYLWEGRFPLSDLRESLENSTSHEALNIFIENAEMGKGENAKKILLDSGLRELVEKIFSSIDIVEGESNIESREYKTSKQDAIEILSLQRNFIKVFNKYYRVFAKDNDGYMLSDDYKIRGFVNYMPFDQKLSSGEHALLNLFSRIYNFLTENLIDNQFRKLHEHYIILLDEADLSFHPIWKRRYVKALLQTLPYFFEQLDKHPSIQIIFTTHDPLSLSDLPNCNVVYLRRPSYEEAAVVSDYSDMSRPSRTFGANIAELLADSFFLDGALVGDFAQDIIQETIKWLDSPNREKAERYSKIIKMVDEPIVQTKLAEMFDEKMTSNLQAAVIDDQIRKLQELRKKLRS</sequence>
<dbReference type="InterPro" id="IPR003959">
    <property type="entry name" value="ATPase_AAA_core"/>
</dbReference>
<evidence type="ECO:0000259" key="1">
    <source>
        <dbReference type="Pfam" id="PF13304"/>
    </source>
</evidence>
<evidence type="ECO:0000313" key="2">
    <source>
        <dbReference type="EMBL" id="GGF27429.1"/>
    </source>
</evidence>
<dbReference type="Gene3D" id="3.40.50.300">
    <property type="entry name" value="P-loop containing nucleotide triphosphate hydrolases"/>
    <property type="match status" value="2"/>
</dbReference>
<proteinExistence type="predicted"/>
<keyword evidence="3" id="KW-1185">Reference proteome</keyword>
<dbReference type="PANTHER" id="PTHR32182:SF23">
    <property type="entry name" value="ATP BINDING PROTEIN"/>
    <property type="match status" value="1"/>
</dbReference>
<protein>
    <recommendedName>
        <fullName evidence="1">ATPase AAA-type core domain-containing protein</fullName>
    </recommendedName>
</protein>
<gene>
    <name evidence="2" type="ORF">GCM10011383_43880</name>
</gene>
<dbReference type="EMBL" id="BMHT01000011">
    <property type="protein sequence ID" value="GGF27429.1"/>
    <property type="molecule type" value="Genomic_DNA"/>
</dbReference>